<accession>A0A1B7KMX1</accession>
<dbReference type="Pfam" id="PF17356">
    <property type="entry name" value="PBSX_XtrA"/>
    <property type="match status" value="1"/>
</dbReference>
<proteinExistence type="predicted"/>
<reference evidence="2" key="1">
    <citation type="submission" date="2016-05" db="EMBL/GenBank/DDBJ databases">
        <authorList>
            <person name="Wang W."/>
            <person name="Zhu L."/>
        </authorList>
    </citation>
    <scope>NUCLEOTIDE SEQUENCE [LARGE SCALE GENOMIC DNA]</scope>
    <source>
        <strain evidence="2">W-2</strain>
    </source>
</reference>
<dbReference type="AlphaFoldDB" id="A0A1B7KMX1"/>
<dbReference type="EMBL" id="LXMA01000043">
    <property type="protein sequence ID" value="OAT71445.1"/>
    <property type="molecule type" value="Genomic_DNA"/>
</dbReference>
<gene>
    <name evidence="1" type="ORF">A7K69_14495</name>
</gene>
<evidence type="ECO:0000313" key="1">
    <source>
        <dbReference type="EMBL" id="OAT71445.1"/>
    </source>
</evidence>
<name>A0A1B7KMX1_PARTM</name>
<evidence type="ECO:0000313" key="2">
    <source>
        <dbReference type="Proteomes" id="UP000078290"/>
    </source>
</evidence>
<dbReference type="OrthoDB" id="2895694at2"/>
<sequence>MTVSHPVVPGKVLVLVIDGVQGKAKVAEAVEHGFTIIETAKGKTARIKYEESELF</sequence>
<dbReference type="Proteomes" id="UP000078290">
    <property type="component" value="Unassembled WGS sequence"/>
</dbReference>
<comment type="caution">
    <text evidence="1">The sequence shown here is derived from an EMBL/GenBank/DDBJ whole genome shotgun (WGS) entry which is preliminary data.</text>
</comment>
<protein>
    <submittedName>
        <fullName evidence="1">Terminase</fullName>
    </submittedName>
</protein>
<dbReference type="InterPro" id="IPR035530">
    <property type="entry name" value="PBSX_XtrA"/>
</dbReference>
<organism evidence="1 2">
    <name type="scientific">Parageobacillus thermoglucosidasius</name>
    <name type="common">Geobacillus thermoglucosidasius</name>
    <dbReference type="NCBI Taxonomy" id="1426"/>
    <lineage>
        <taxon>Bacteria</taxon>
        <taxon>Bacillati</taxon>
        <taxon>Bacillota</taxon>
        <taxon>Bacilli</taxon>
        <taxon>Bacillales</taxon>
        <taxon>Anoxybacillaceae</taxon>
        <taxon>Parageobacillus</taxon>
    </lineage>
</organism>